<dbReference type="CDD" id="cd00567">
    <property type="entry name" value="ACAD"/>
    <property type="match status" value="1"/>
</dbReference>
<dbReference type="AlphaFoldDB" id="I8J5M8"/>
<dbReference type="Gene3D" id="1.20.140.10">
    <property type="entry name" value="Butyryl-CoA Dehydrogenase, subunit A, domain 3"/>
    <property type="match status" value="1"/>
</dbReference>
<protein>
    <submittedName>
        <fullName evidence="7">Acyl-CoA dehydrogenase type 2 domain-containing protein</fullName>
    </submittedName>
</protein>
<dbReference type="GO" id="GO:0050660">
    <property type="term" value="F:flavin adenine dinucleotide binding"/>
    <property type="evidence" value="ECO:0007669"/>
    <property type="project" value="InterPro"/>
</dbReference>
<dbReference type="GO" id="GO:0003995">
    <property type="term" value="F:acyl-CoA dehydrogenase activity"/>
    <property type="evidence" value="ECO:0007669"/>
    <property type="project" value="TreeGrafter"/>
</dbReference>
<dbReference type="SUPFAM" id="SSF47203">
    <property type="entry name" value="Acyl-CoA dehydrogenase C-terminal domain-like"/>
    <property type="match status" value="1"/>
</dbReference>
<evidence type="ECO:0000256" key="1">
    <source>
        <dbReference type="ARBA" id="ARBA00022630"/>
    </source>
</evidence>
<evidence type="ECO:0000256" key="2">
    <source>
        <dbReference type="ARBA" id="ARBA00023002"/>
    </source>
</evidence>
<gene>
    <name evidence="7" type="ORF">A374_02594</name>
</gene>
<dbReference type="PANTHER" id="PTHR43884">
    <property type="entry name" value="ACYL-COA DEHYDROGENASE"/>
    <property type="match status" value="1"/>
</dbReference>
<reference evidence="7 8" key="1">
    <citation type="journal article" date="2012" name="J. Bacteriol.">
        <title>Genome of Bacillus macauensis ZFHKF-1, a Long-Chain-Forming Bacterium.</title>
        <authorList>
            <person name="Cai L."/>
            <person name="Zhang T."/>
        </authorList>
    </citation>
    <scope>NUCLEOTIDE SEQUENCE [LARGE SCALE GENOMIC DNA]</scope>
    <source>
        <strain evidence="7 8">ZFHKF-1</strain>
    </source>
</reference>
<keyword evidence="2" id="KW-0560">Oxidoreductase</keyword>
<dbReference type="EMBL" id="AKKV01000019">
    <property type="protein sequence ID" value="EIT87106.1"/>
    <property type="molecule type" value="Genomic_DNA"/>
</dbReference>
<evidence type="ECO:0000259" key="4">
    <source>
        <dbReference type="Pfam" id="PF02770"/>
    </source>
</evidence>
<dbReference type="InterPro" id="IPR013107">
    <property type="entry name" value="Acyl-CoA_DH_C"/>
</dbReference>
<dbReference type="PATRIC" id="fig|1196324.3.peg.524"/>
<feature type="domain" description="Acyl-CoA oxidase/dehydrogenase middle" evidence="4">
    <location>
        <begin position="126"/>
        <end position="216"/>
    </location>
</feature>
<comment type="caution">
    <text evidence="7">The sequence shown here is derived from an EMBL/GenBank/DDBJ whole genome shotgun (WGS) entry which is preliminary data.</text>
</comment>
<dbReference type="InterPro" id="IPR037069">
    <property type="entry name" value="AcylCoA_DH/ox_N_sf"/>
</dbReference>
<dbReference type="PIRSF" id="PIRSF016578">
    <property type="entry name" value="HsaA"/>
    <property type="match status" value="1"/>
</dbReference>
<feature type="region of interest" description="Disordered" evidence="3">
    <location>
        <begin position="125"/>
        <end position="145"/>
    </location>
</feature>
<sequence length="384" mass="43041">MEFITTQWQEKWLKRLAQLGEQFAKRAPKHDQEGTFPFDNFKDLREEGYLALTVPKAYGGQEITLHDFILLQEELGRYDGSTALSVGWHLGVLMDLRESKEWREETYEKLCRAVVTKGSLVNRVSSERATGSPTRGGKPETTAERKDGNWVISGVKAFASMAPALDYFIITATIQETGEVGTFVIPKDVAGLSIEERWDTLGMRGTRSDDLHLDHVVVREDAFVGEVTKPKHPVPKGWLLHIPACYLGIARAARDEAVAFAKSYAPNSIEGTIASLPAVRDKIGLMDLELLKARQFMYGVIERWEQAPDRRHELTEALAAVKYIATNSAQKIVDLAMRVEGAHGLFQTSPLQRYYRDVRAGLHNPPMDDAVIALFAKKALDEDE</sequence>
<evidence type="ECO:0000259" key="6">
    <source>
        <dbReference type="Pfam" id="PF08028"/>
    </source>
</evidence>
<feature type="domain" description="Acyl-CoA dehydrogenase/oxidase N-terminal" evidence="5">
    <location>
        <begin position="21"/>
        <end position="95"/>
    </location>
</feature>
<keyword evidence="1" id="KW-0285">Flavoprotein</keyword>
<dbReference type="PANTHER" id="PTHR43884:SF25">
    <property type="entry name" value="ACYL-COA DEHYDROGENASE YDBM-RELATED"/>
    <property type="match status" value="1"/>
</dbReference>
<dbReference type="Proteomes" id="UP000004080">
    <property type="component" value="Unassembled WGS sequence"/>
</dbReference>
<dbReference type="eggNOG" id="COG1960">
    <property type="taxonomic scope" value="Bacteria"/>
</dbReference>
<dbReference type="Pfam" id="PF02770">
    <property type="entry name" value="Acyl-CoA_dh_M"/>
    <property type="match status" value="1"/>
</dbReference>
<dbReference type="InterPro" id="IPR006091">
    <property type="entry name" value="Acyl-CoA_Oxase/DH_mid-dom"/>
</dbReference>
<dbReference type="RefSeq" id="WP_007200618.1">
    <property type="nucleotide sequence ID" value="NZ_AKKV01000019.1"/>
</dbReference>
<dbReference type="Pfam" id="PF02771">
    <property type="entry name" value="Acyl-CoA_dh_N"/>
    <property type="match status" value="1"/>
</dbReference>
<feature type="domain" description="Acyl-CoA dehydrogenase C-terminal" evidence="6">
    <location>
        <begin position="243"/>
        <end position="361"/>
    </location>
</feature>
<dbReference type="InterPro" id="IPR009100">
    <property type="entry name" value="AcylCoA_DH/oxidase_NM_dom_sf"/>
</dbReference>
<proteinExistence type="predicted"/>
<evidence type="ECO:0000313" key="8">
    <source>
        <dbReference type="Proteomes" id="UP000004080"/>
    </source>
</evidence>
<evidence type="ECO:0000313" key="7">
    <source>
        <dbReference type="EMBL" id="EIT87106.1"/>
    </source>
</evidence>
<dbReference type="OrthoDB" id="9785203at2"/>
<dbReference type="InterPro" id="IPR013786">
    <property type="entry name" value="AcylCoA_DH/ox_N"/>
</dbReference>
<evidence type="ECO:0000259" key="5">
    <source>
        <dbReference type="Pfam" id="PF02771"/>
    </source>
</evidence>
<dbReference type="Gene3D" id="1.10.540.10">
    <property type="entry name" value="Acyl-CoA dehydrogenase/oxidase, N-terminal domain"/>
    <property type="match status" value="1"/>
</dbReference>
<name>I8J5M8_9BACL</name>
<dbReference type="STRING" id="1196324.A374_02594"/>
<dbReference type="InterPro" id="IPR046373">
    <property type="entry name" value="Acyl-CoA_Oxase/DH_mid-dom_sf"/>
</dbReference>
<accession>I8J5M8</accession>
<organism evidence="7 8">
    <name type="scientific">Fictibacillus macauensis ZFHKF-1</name>
    <dbReference type="NCBI Taxonomy" id="1196324"/>
    <lineage>
        <taxon>Bacteria</taxon>
        <taxon>Bacillati</taxon>
        <taxon>Bacillota</taxon>
        <taxon>Bacilli</taxon>
        <taxon>Bacillales</taxon>
        <taxon>Fictibacillaceae</taxon>
        <taxon>Fictibacillus</taxon>
    </lineage>
</organism>
<evidence type="ECO:0000256" key="3">
    <source>
        <dbReference type="SAM" id="MobiDB-lite"/>
    </source>
</evidence>
<dbReference type="Pfam" id="PF08028">
    <property type="entry name" value="Acyl-CoA_dh_2"/>
    <property type="match status" value="1"/>
</dbReference>
<dbReference type="InterPro" id="IPR036250">
    <property type="entry name" value="AcylCo_DH-like_C"/>
</dbReference>
<dbReference type="SUPFAM" id="SSF56645">
    <property type="entry name" value="Acyl-CoA dehydrogenase NM domain-like"/>
    <property type="match status" value="1"/>
</dbReference>
<dbReference type="Gene3D" id="2.40.110.10">
    <property type="entry name" value="Butyryl-CoA Dehydrogenase, subunit A, domain 2"/>
    <property type="match status" value="1"/>
</dbReference>
<keyword evidence="8" id="KW-1185">Reference proteome</keyword>